<proteinExistence type="predicted"/>
<name>A0ACB9SQZ9_HOLOL</name>
<sequence length="215" mass="23663">MVVGIAVLILCVYFDQTESAAIVNGLAKPIEPPPGAFPFQAGLMQLLDDKKSYHTFCGGSLIHPEWILTAAHCIQLDAESPAMRTNETFIALGSVYRNGRTGQIIRAKGYKIHPDYLSTGLSDIGLIKLVRPVRLGNKVKVVRLHVDNKESLIGKTVFLTGFGIIDDFYNTPDRLRRATMHISSYQKCFSDQESSKTELCATSTVQEGKACKVCI</sequence>
<protein>
    <submittedName>
        <fullName evidence="1">Chymotrypsin-related</fullName>
    </submittedName>
</protein>
<dbReference type="Proteomes" id="UP001056778">
    <property type="component" value="Chromosome 8"/>
</dbReference>
<comment type="caution">
    <text evidence="1">The sequence shown here is derived from an EMBL/GenBank/DDBJ whole genome shotgun (WGS) entry which is preliminary data.</text>
</comment>
<reference evidence="1" key="1">
    <citation type="submission" date="2022-04" db="EMBL/GenBank/DDBJ databases">
        <title>Chromosome-scale genome assembly of Holotrichia oblita Faldermann.</title>
        <authorList>
            <person name="Rongchong L."/>
        </authorList>
    </citation>
    <scope>NUCLEOTIDE SEQUENCE</scope>
    <source>
        <strain evidence="1">81SQS9</strain>
    </source>
</reference>
<keyword evidence="2" id="KW-1185">Reference proteome</keyword>
<accession>A0ACB9SQZ9</accession>
<evidence type="ECO:0000313" key="2">
    <source>
        <dbReference type="Proteomes" id="UP001056778"/>
    </source>
</evidence>
<dbReference type="EMBL" id="CM043022">
    <property type="protein sequence ID" value="KAI4456909.1"/>
    <property type="molecule type" value="Genomic_DNA"/>
</dbReference>
<organism evidence="1 2">
    <name type="scientific">Holotrichia oblita</name>
    <name type="common">Chafer beetle</name>
    <dbReference type="NCBI Taxonomy" id="644536"/>
    <lineage>
        <taxon>Eukaryota</taxon>
        <taxon>Metazoa</taxon>
        <taxon>Ecdysozoa</taxon>
        <taxon>Arthropoda</taxon>
        <taxon>Hexapoda</taxon>
        <taxon>Insecta</taxon>
        <taxon>Pterygota</taxon>
        <taxon>Neoptera</taxon>
        <taxon>Endopterygota</taxon>
        <taxon>Coleoptera</taxon>
        <taxon>Polyphaga</taxon>
        <taxon>Scarabaeiformia</taxon>
        <taxon>Scarabaeidae</taxon>
        <taxon>Melolonthinae</taxon>
        <taxon>Holotrichia</taxon>
    </lineage>
</organism>
<gene>
    <name evidence="1" type="ORF">MML48_8g00019094</name>
</gene>
<evidence type="ECO:0000313" key="1">
    <source>
        <dbReference type="EMBL" id="KAI4456909.1"/>
    </source>
</evidence>